<evidence type="ECO:0000256" key="1">
    <source>
        <dbReference type="SAM" id="MobiDB-lite"/>
    </source>
</evidence>
<evidence type="ECO:0000313" key="2">
    <source>
        <dbReference type="EMBL" id="TQM95529.1"/>
    </source>
</evidence>
<feature type="region of interest" description="Disordered" evidence="1">
    <location>
        <begin position="109"/>
        <end position="137"/>
    </location>
</feature>
<dbReference type="InterPro" id="IPR036844">
    <property type="entry name" value="Hint_dom_sf"/>
</dbReference>
<name>A0A543KKB7_9MICO</name>
<dbReference type="AlphaFoldDB" id="A0A543KKB7"/>
<dbReference type="Proteomes" id="UP000315133">
    <property type="component" value="Unassembled WGS sequence"/>
</dbReference>
<proteinExistence type="predicted"/>
<gene>
    <name evidence="2" type="ORF">FB476_0373</name>
</gene>
<keyword evidence="3" id="KW-1185">Reference proteome</keyword>
<evidence type="ECO:0000313" key="3">
    <source>
        <dbReference type="Proteomes" id="UP000315133"/>
    </source>
</evidence>
<dbReference type="EMBL" id="VFPU01000001">
    <property type="protein sequence ID" value="TQM95529.1"/>
    <property type="molecule type" value="Genomic_DNA"/>
</dbReference>
<protein>
    <submittedName>
        <fullName evidence="2">Uncharacterized protein DUF3854</fullName>
    </submittedName>
</protein>
<accession>A0A543KKB7</accession>
<organism evidence="2 3">
    <name type="scientific">Ornithinimicrobium humiphilum</name>
    <dbReference type="NCBI Taxonomy" id="125288"/>
    <lineage>
        <taxon>Bacteria</taxon>
        <taxon>Bacillati</taxon>
        <taxon>Actinomycetota</taxon>
        <taxon>Actinomycetes</taxon>
        <taxon>Micrococcales</taxon>
        <taxon>Ornithinimicrobiaceae</taxon>
        <taxon>Ornithinimicrobium</taxon>
    </lineage>
</organism>
<dbReference type="SUPFAM" id="SSF51294">
    <property type="entry name" value="Hedgehog/intein (Hint) domain"/>
    <property type="match status" value="1"/>
</dbReference>
<sequence>MAKSVDQLTRTVEALRWSIEDYRPAITSAVQAEKLVLSAVAPLVAVAAGLRTLTREQSRAFGEDKLGGSPNSTARKQLQRMCTPAGLAMPWWRPDTLADALTAAERLGQASTPRMPPASSWQVRPDEPMADATGKPRKYENLTGQATVIGVHPSTPRSWLGARRVLLTEGLLKGASALTGLLLESGVDADKLRLTDAEKDMGPDALADAARNRLRDIMAGVPERHRVLVLVVVGVGNWHHNPEWNAIDLRGGKEVMVAFDGDVETNPAVYAQALQLFQMVENKGGEPSWLRIPDDGDAKRGIDDFLAVGTFGELLAGLERELPEPPKAETVLRNGDTRMNEEELRYEKFTQVTDEFGGTSSAWVRVNDIIGRVAATVQRRPATEAELETGRFDARASDDAEGDVKVEISLRGPDGNRVDATVHGPARLLAEPPDRWHLTEGARVPVRVLEQADWPPKDPDWLAGAKRHRVEERKRSFVWQQMGWVPTEAASPVFIAGNSVVGARGDAAAQAAPGITDREVPAASRFGLHPLVLEDGHMDKAAVADAVRTVLSTYTAGAWSSDGVAAVALAAALRPTVPVLPNSVIFFSGARRSGKALPMSTVLPTPVGNVCLGDLAVGDIVLAGDGTPTRVRSMSEVHRAPCVRVHLADGRELVTSTNHLWRARTRAQVEAGHEPMSERVRAGLESVGSGSAATLEALADALGLPEPLLEAWVVSAGIPFEDLASTYGPVRVYPVGEVLALASAMRGTDDPDHPTPFTTVTATALAVMCTTGTVQVDDGNGGWVDVDLVTVADTEWVRCITVEHWTGTFQAGDAVTTHNSWTAKQVMSFWQEKPGAFDRALPGTAADTGYYMENAVAHTPIWVADDVAPTVDKRKAEMTEAKIGDIIRAVFNQASKGRMHASGSTREMMRPRALFMVTAENPQAAASEMDRVVHVVTGEKFFGDDAAKDACDELARTSLVANHVTAACVQMVAASINRSGSWADVVAHWKVLRTNAIDFSLRKMGGGGKASRHAEMAGDLLLGLEVLDRLVAEVGLRDEFGPTVHKLRLALISYVRISLNDADATSPGVSIIRALRAALASGSMHLATSTSGQPPYLNSDDLNEQVRINQMLGWSYPSAEGQGERPGGRRVGELVQYGGAWYALFDPSVAFNEAQRAHPELILHGSKAEPTWASAWSEGLCGGPWARKKTRGGRLRSTARVQGRDVVQVPLSVLLGLDEPDSKAQQDPALGLIG</sequence>
<reference evidence="2 3" key="1">
    <citation type="submission" date="2019-06" db="EMBL/GenBank/DDBJ databases">
        <title>Sequencing the genomes of 1000 actinobacteria strains.</title>
        <authorList>
            <person name="Klenk H.-P."/>
        </authorList>
    </citation>
    <scope>NUCLEOTIDE SEQUENCE [LARGE SCALE GENOMIC DNA]</scope>
    <source>
        <strain evidence="2 3">DSM 12362</strain>
    </source>
</reference>
<comment type="caution">
    <text evidence="2">The sequence shown here is derived from an EMBL/GenBank/DDBJ whole genome shotgun (WGS) entry which is preliminary data.</text>
</comment>